<dbReference type="Proteomes" id="UP000319801">
    <property type="component" value="Unassembled WGS sequence"/>
</dbReference>
<evidence type="ECO:0000313" key="2">
    <source>
        <dbReference type="EMBL" id="TSP90488.1"/>
    </source>
</evidence>
<comment type="caution">
    <text evidence="2">The sequence shown here is derived from an EMBL/GenBank/DDBJ whole genome shotgun (WGS) entry which is preliminary data.</text>
</comment>
<organism evidence="2 3">
    <name type="scientific">Bagarius yarrelli</name>
    <name type="common">Goonch</name>
    <name type="synonym">Bagrus yarrelli</name>
    <dbReference type="NCBI Taxonomy" id="175774"/>
    <lineage>
        <taxon>Eukaryota</taxon>
        <taxon>Metazoa</taxon>
        <taxon>Chordata</taxon>
        <taxon>Craniata</taxon>
        <taxon>Vertebrata</taxon>
        <taxon>Euteleostomi</taxon>
        <taxon>Actinopterygii</taxon>
        <taxon>Neopterygii</taxon>
        <taxon>Teleostei</taxon>
        <taxon>Ostariophysi</taxon>
        <taxon>Siluriformes</taxon>
        <taxon>Sisoridae</taxon>
        <taxon>Sisorinae</taxon>
        <taxon>Bagarius</taxon>
    </lineage>
</organism>
<dbReference type="AlphaFoldDB" id="A0A556UYZ3"/>
<dbReference type="EMBL" id="VCAZ01000080">
    <property type="protein sequence ID" value="TSP90488.1"/>
    <property type="molecule type" value="Genomic_DNA"/>
</dbReference>
<proteinExistence type="predicted"/>
<evidence type="ECO:0000313" key="3">
    <source>
        <dbReference type="Proteomes" id="UP000319801"/>
    </source>
</evidence>
<name>A0A556UYZ3_BAGYA</name>
<dbReference type="OrthoDB" id="8920491at2759"/>
<feature type="compositionally biased region" description="Polar residues" evidence="1">
    <location>
        <begin position="1"/>
        <end position="11"/>
    </location>
</feature>
<reference evidence="2 3" key="1">
    <citation type="journal article" date="2019" name="Genome Biol. Evol.">
        <title>Whole-Genome Sequencing of the Giant Devil Catfish, Bagarius yarrelli.</title>
        <authorList>
            <person name="Jiang W."/>
            <person name="Lv Y."/>
            <person name="Cheng L."/>
            <person name="Yang K."/>
            <person name="Chao B."/>
            <person name="Wang X."/>
            <person name="Li Y."/>
            <person name="Pan X."/>
            <person name="You X."/>
            <person name="Zhang Y."/>
            <person name="Yang J."/>
            <person name="Li J."/>
            <person name="Zhang X."/>
            <person name="Liu S."/>
            <person name="Sun C."/>
            <person name="Yang J."/>
            <person name="Shi Q."/>
        </authorList>
    </citation>
    <scope>NUCLEOTIDE SEQUENCE [LARGE SCALE GENOMIC DNA]</scope>
    <source>
        <strain evidence="2">JWS20170419001</strain>
        <tissue evidence="2">Muscle</tissue>
    </source>
</reference>
<dbReference type="InterPro" id="IPR044929">
    <property type="entry name" value="DNA/RNA_non-sp_Endonuclease_sf"/>
</dbReference>
<evidence type="ECO:0000256" key="1">
    <source>
        <dbReference type="SAM" id="MobiDB-lite"/>
    </source>
</evidence>
<feature type="compositionally biased region" description="Basic and acidic residues" evidence="1">
    <location>
        <begin position="17"/>
        <end position="28"/>
    </location>
</feature>
<keyword evidence="3" id="KW-1185">Reference proteome</keyword>
<protein>
    <submittedName>
        <fullName evidence="2">Ectonucleotide pyrophosphatase/phosphodiesterase family member 2</fullName>
    </submittedName>
</protein>
<dbReference type="Gene3D" id="3.40.570.10">
    <property type="entry name" value="Extracellular Endonuclease, subunit A"/>
    <property type="match status" value="1"/>
</dbReference>
<accession>A0A556UYZ3</accession>
<sequence length="77" mass="8805">MEVPQSVQSGLVSGDLDPSRESSEEPPRWVEEILRTHTARVRDVELLSGLDFYRTLALPYTNTLALKTYLHTFEENV</sequence>
<gene>
    <name evidence="2" type="ORF">Baya_11040</name>
</gene>
<feature type="region of interest" description="Disordered" evidence="1">
    <location>
        <begin position="1"/>
        <end position="28"/>
    </location>
</feature>